<comment type="caution">
    <text evidence="1">The sequence shown here is derived from an EMBL/GenBank/DDBJ whole genome shotgun (WGS) entry which is preliminary data.</text>
</comment>
<reference evidence="1" key="1">
    <citation type="journal article" date="2022" name="bioRxiv">
        <title>Sequencing and chromosome-scale assembly of the giantPleurodeles waltlgenome.</title>
        <authorList>
            <person name="Brown T."/>
            <person name="Elewa A."/>
            <person name="Iarovenko S."/>
            <person name="Subramanian E."/>
            <person name="Araus A.J."/>
            <person name="Petzold A."/>
            <person name="Susuki M."/>
            <person name="Suzuki K.-i.T."/>
            <person name="Hayashi T."/>
            <person name="Toyoda A."/>
            <person name="Oliveira C."/>
            <person name="Osipova E."/>
            <person name="Leigh N.D."/>
            <person name="Simon A."/>
            <person name="Yun M.H."/>
        </authorList>
    </citation>
    <scope>NUCLEOTIDE SEQUENCE</scope>
    <source>
        <strain evidence="1">20211129_DDA</strain>
        <tissue evidence="1">Liver</tissue>
    </source>
</reference>
<dbReference type="AlphaFoldDB" id="A0AAV7PXA7"/>
<dbReference type="Proteomes" id="UP001066276">
    <property type="component" value="Chromosome 7"/>
</dbReference>
<sequence>MTVRCRWRHETCFFLIACEELGDSAACVRNWQWRLTELTGGGALSRAGGVYRRRGLSCGGAGARRAPALLKAARGILPELWCWGGPRAAWDVSLRGRAAERRLWARGAARECRRRQQDAGPQMATI</sequence>
<name>A0AAV7PXA7_PLEWA</name>
<keyword evidence="2" id="KW-1185">Reference proteome</keyword>
<gene>
    <name evidence="1" type="ORF">NDU88_010176</name>
</gene>
<organism evidence="1 2">
    <name type="scientific">Pleurodeles waltl</name>
    <name type="common">Iberian ribbed newt</name>
    <dbReference type="NCBI Taxonomy" id="8319"/>
    <lineage>
        <taxon>Eukaryota</taxon>
        <taxon>Metazoa</taxon>
        <taxon>Chordata</taxon>
        <taxon>Craniata</taxon>
        <taxon>Vertebrata</taxon>
        <taxon>Euteleostomi</taxon>
        <taxon>Amphibia</taxon>
        <taxon>Batrachia</taxon>
        <taxon>Caudata</taxon>
        <taxon>Salamandroidea</taxon>
        <taxon>Salamandridae</taxon>
        <taxon>Pleurodelinae</taxon>
        <taxon>Pleurodeles</taxon>
    </lineage>
</organism>
<proteinExistence type="predicted"/>
<evidence type="ECO:0000313" key="1">
    <source>
        <dbReference type="EMBL" id="KAJ1131844.1"/>
    </source>
</evidence>
<evidence type="ECO:0000313" key="2">
    <source>
        <dbReference type="Proteomes" id="UP001066276"/>
    </source>
</evidence>
<accession>A0AAV7PXA7</accession>
<dbReference type="EMBL" id="JANPWB010000011">
    <property type="protein sequence ID" value="KAJ1131844.1"/>
    <property type="molecule type" value="Genomic_DNA"/>
</dbReference>
<protein>
    <submittedName>
        <fullName evidence="1">Uncharacterized protein</fullName>
    </submittedName>
</protein>